<evidence type="ECO:0000256" key="5">
    <source>
        <dbReference type="ARBA" id="ARBA00023136"/>
    </source>
</evidence>
<sequence length="138" mass="15656">MVAVMKQVLNLKIQVIKKALLVGVIVVIALFLLGYGSFAFGFLFGTILAILNWLLLSKTIEKSVSFTSTKAKVYTVLHFFIRFTILFIALYIAAMREDMHILGAILALLLPKAVIFWDHVILEYLKKDHRESNSNKIE</sequence>
<evidence type="ECO:0008006" key="9">
    <source>
        <dbReference type="Google" id="ProtNLM"/>
    </source>
</evidence>
<dbReference type="Proteomes" id="UP000214588">
    <property type="component" value="Unassembled WGS sequence"/>
</dbReference>
<keyword evidence="4 6" id="KW-1133">Transmembrane helix</keyword>
<feature type="transmembrane region" description="Helical" evidence="6">
    <location>
        <begin position="76"/>
        <end position="94"/>
    </location>
</feature>
<evidence type="ECO:0000256" key="4">
    <source>
        <dbReference type="ARBA" id="ARBA00022989"/>
    </source>
</evidence>
<evidence type="ECO:0000256" key="3">
    <source>
        <dbReference type="ARBA" id="ARBA00022692"/>
    </source>
</evidence>
<evidence type="ECO:0000256" key="1">
    <source>
        <dbReference type="ARBA" id="ARBA00004651"/>
    </source>
</evidence>
<keyword evidence="5 6" id="KW-0472">Membrane</keyword>
<comment type="caution">
    <text evidence="7">The sequence shown here is derived from an EMBL/GenBank/DDBJ whole genome shotgun (WGS) entry which is preliminary data.</text>
</comment>
<name>A0A226BZX0_9FIRM</name>
<accession>A0A226BZX0</accession>
<comment type="subcellular location">
    <subcellularLocation>
        <location evidence="1">Cell membrane</location>
        <topology evidence="1">Multi-pass membrane protein</topology>
    </subcellularLocation>
</comment>
<organism evidence="7 8">
    <name type="scientific">Natranaerobius trueperi</name>
    <dbReference type="NCBI Taxonomy" id="759412"/>
    <lineage>
        <taxon>Bacteria</taxon>
        <taxon>Bacillati</taxon>
        <taxon>Bacillota</taxon>
        <taxon>Clostridia</taxon>
        <taxon>Natranaerobiales</taxon>
        <taxon>Natranaerobiaceae</taxon>
        <taxon>Natranaerobius</taxon>
    </lineage>
</organism>
<evidence type="ECO:0000313" key="7">
    <source>
        <dbReference type="EMBL" id="OWZ84598.1"/>
    </source>
</evidence>
<keyword evidence="8" id="KW-1185">Reference proteome</keyword>
<evidence type="ECO:0000256" key="6">
    <source>
        <dbReference type="SAM" id="Phobius"/>
    </source>
</evidence>
<dbReference type="Pfam" id="PF03899">
    <property type="entry name" value="ATP-synt_I"/>
    <property type="match status" value="1"/>
</dbReference>
<proteinExistence type="predicted"/>
<dbReference type="EMBL" id="NIQC01000003">
    <property type="protein sequence ID" value="OWZ84598.1"/>
    <property type="molecule type" value="Genomic_DNA"/>
</dbReference>
<feature type="transmembrane region" description="Helical" evidence="6">
    <location>
        <begin position="100"/>
        <end position="122"/>
    </location>
</feature>
<evidence type="ECO:0000313" key="8">
    <source>
        <dbReference type="Proteomes" id="UP000214588"/>
    </source>
</evidence>
<dbReference type="AlphaFoldDB" id="A0A226BZX0"/>
<evidence type="ECO:0000256" key="2">
    <source>
        <dbReference type="ARBA" id="ARBA00022475"/>
    </source>
</evidence>
<keyword evidence="2" id="KW-1003">Cell membrane</keyword>
<dbReference type="GO" id="GO:0005886">
    <property type="term" value="C:plasma membrane"/>
    <property type="evidence" value="ECO:0007669"/>
    <property type="project" value="UniProtKB-SubCell"/>
</dbReference>
<protein>
    <recommendedName>
        <fullName evidence="9">ATP synthase subunit I</fullName>
    </recommendedName>
</protein>
<gene>
    <name evidence="7" type="ORF">CDO51_02225</name>
</gene>
<dbReference type="InterPro" id="IPR005598">
    <property type="entry name" value="ATP_synth_I"/>
</dbReference>
<keyword evidence="3 6" id="KW-0812">Transmembrane</keyword>
<feature type="transmembrane region" description="Helical" evidence="6">
    <location>
        <begin position="15"/>
        <end position="32"/>
    </location>
</feature>
<reference evidence="7 8" key="1">
    <citation type="submission" date="2017-06" db="EMBL/GenBank/DDBJ databases">
        <title>Draft Genome Sequence of Natranaerobius trueperi halophilic, alkalithermophilic bacteria from soda lakes.</title>
        <authorList>
            <person name="Zhao B."/>
        </authorList>
    </citation>
    <scope>NUCLEOTIDE SEQUENCE [LARGE SCALE GENOMIC DNA]</scope>
    <source>
        <strain evidence="7 8">DSM 18760</strain>
    </source>
</reference>